<evidence type="ECO:0000256" key="4">
    <source>
        <dbReference type="ARBA" id="ARBA00009336"/>
    </source>
</evidence>
<comment type="similarity">
    <text evidence="4">Belongs to the glycosyl hydrolase 18 family.</text>
</comment>
<evidence type="ECO:0000256" key="1">
    <source>
        <dbReference type="ARBA" id="ARBA00004239"/>
    </source>
</evidence>
<comment type="caution">
    <text evidence="17">The sequence shown here is derived from an EMBL/GenBank/DDBJ whole genome shotgun (WGS) entry which is preliminary data.</text>
</comment>
<dbReference type="AlphaFoldDB" id="A0A8J6GZN4"/>
<gene>
    <name evidence="17" type="ORF">LTLLF_208115</name>
</gene>
<evidence type="ECO:0000256" key="13">
    <source>
        <dbReference type="ARBA" id="ARBA00023180"/>
    </source>
</evidence>
<name>A0A8J6GZN4_MICOH</name>
<dbReference type="SMART" id="SM00636">
    <property type="entry name" value="Glyco_18"/>
    <property type="match status" value="1"/>
</dbReference>
<keyword evidence="13" id="KW-0325">Glycoprotein</keyword>
<dbReference type="FunFam" id="3.20.20.80:FF:000047">
    <property type="entry name" value="Chitinase-3-like protein 1"/>
    <property type="match status" value="1"/>
</dbReference>
<evidence type="ECO:0000256" key="10">
    <source>
        <dbReference type="ARBA" id="ARBA00022703"/>
    </source>
</evidence>
<organism evidence="17 18">
    <name type="scientific">Microtus ochrogaster</name>
    <name type="common">Prairie vole</name>
    <dbReference type="NCBI Taxonomy" id="79684"/>
    <lineage>
        <taxon>Eukaryota</taxon>
        <taxon>Metazoa</taxon>
        <taxon>Chordata</taxon>
        <taxon>Craniata</taxon>
        <taxon>Vertebrata</taxon>
        <taxon>Euteleostomi</taxon>
        <taxon>Mammalia</taxon>
        <taxon>Eutheria</taxon>
        <taxon>Euarchontoglires</taxon>
        <taxon>Glires</taxon>
        <taxon>Rodentia</taxon>
        <taxon>Myomorpha</taxon>
        <taxon>Muroidea</taxon>
        <taxon>Cricetidae</taxon>
        <taxon>Arvicolinae</taxon>
        <taxon>Microtus</taxon>
    </lineage>
</organism>
<dbReference type="SUPFAM" id="SSF54556">
    <property type="entry name" value="Chitinase insertion domain"/>
    <property type="match status" value="1"/>
</dbReference>
<dbReference type="PROSITE" id="PS51910">
    <property type="entry name" value="GH18_2"/>
    <property type="match status" value="1"/>
</dbReference>
<dbReference type="EMBL" id="JAATJU010001300">
    <property type="protein sequence ID" value="KAH0520085.1"/>
    <property type="molecule type" value="Genomic_DNA"/>
</dbReference>
<dbReference type="FunFam" id="3.10.50.10:FF:000001">
    <property type="entry name" value="Chitinase 3-like 1"/>
    <property type="match status" value="1"/>
</dbReference>
<comment type="subcellular location">
    <subcellularLocation>
        <location evidence="3">Cytoplasm</location>
    </subcellularLocation>
    <subcellularLocation>
        <location evidence="2">Endoplasmic reticulum</location>
    </subcellularLocation>
    <subcellularLocation>
        <location evidence="1">Secreted</location>
        <location evidence="1">Extracellular space</location>
    </subcellularLocation>
</comment>
<evidence type="ECO:0000256" key="14">
    <source>
        <dbReference type="ARBA" id="ARBA00023198"/>
    </source>
</evidence>
<dbReference type="InterPro" id="IPR029070">
    <property type="entry name" value="Chitinase_insertion_sf"/>
</dbReference>
<evidence type="ECO:0000256" key="8">
    <source>
        <dbReference type="ARBA" id="ARBA00022525"/>
    </source>
</evidence>
<evidence type="ECO:0000256" key="7">
    <source>
        <dbReference type="ARBA" id="ARBA00022490"/>
    </source>
</evidence>
<dbReference type="CDD" id="cd02872">
    <property type="entry name" value="GH18_chitolectin_chitotriosidase"/>
    <property type="match status" value="1"/>
</dbReference>
<reference evidence="17" key="1">
    <citation type="submission" date="2020-03" db="EMBL/GenBank/DDBJ databases">
        <title>Studies in the Genomics of Life Span.</title>
        <authorList>
            <person name="Glass D."/>
        </authorList>
    </citation>
    <scope>NUCLEOTIDE SEQUENCE</scope>
    <source>
        <strain evidence="17">LTLLF</strain>
        <tissue evidence="17">Muscle</tissue>
    </source>
</reference>
<keyword evidence="12" id="KW-1015">Disulfide bond</keyword>
<evidence type="ECO:0000256" key="6">
    <source>
        <dbReference type="ARBA" id="ARBA00017545"/>
    </source>
</evidence>
<dbReference type="InterPro" id="IPR001223">
    <property type="entry name" value="Glyco_hydro18_cat"/>
</dbReference>
<evidence type="ECO:0000259" key="16">
    <source>
        <dbReference type="PROSITE" id="PS51910"/>
    </source>
</evidence>
<dbReference type="InterPro" id="IPR017853">
    <property type="entry name" value="GH"/>
</dbReference>
<proteinExistence type="inferred from homology"/>
<dbReference type="PANTHER" id="PTHR11177:SF202">
    <property type="entry name" value="CHITINASE-3-LIKE PROTEIN 1"/>
    <property type="match status" value="1"/>
</dbReference>
<evidence type="ECO:0000256" key="12">
    <source>
        <dbReference type="ARBA" id="ARBA00023157"/>
    </source>
</evidence>
<evidence type="ECO:0000313" key="17">
    <source>
        <dbReference type="EMBL" id="KAH0520085.1"/>
    </source>
</evidence>
<sequence>MRLMIYRPPFPPVTSAVLSRLSTLRHFGSGCHRASQSVKYKRVNKYGFSTPGSEATVFEKTSRLDEGKAPSCVYMPATVILVLENSSAKEASLSEKGRDKDFRMEMEMKIGRAPELLEPSTGVQSDKRQENLRTLGSKLKVAFGVPCPFGITHLLLCLFYPSFTKPSLGIGTQPDGGPGWKTGTIDRSRQESPHLHTTSVLSPTQISPSGSTYKLVCYYTSWSQYREGDGSCFPDAIDHLLCTHIIYSFANISNNEIDTWEWNDVTLYGTLNTLKTRNPNLKTLLSVGGWNFGSQRFSRIASNSQRRRTFIKSVAPFLRAHGFDGLDLAWLYPGPKDKQHLTTLIKELKAEFTKEVQPGTEKLLLSAAMSAGKVALDSGYDIAQISQHLDFMSLMTYDFHGAWRQTTGHHSPLFRGQKDTSSDRFSNVDYAVGYMLRLGAPASKLVMGIPTFGRSFTLASSEMGVGAPISGPGLPGRFTKEKGVLAYYEICDFLKGADVHRILGQQVPYATKGNQWVGYDDQESVRNKVQYLKSKQLAGAMVWALDLDDFRGSFCGQNLRFPLTNAIKEALAKA</sequence>
<dbReference type="Proteomes" id="UP000710432">
    <property type="component" value="Unassembled WGS sequence"/>
</dbReference>
<evidence type="ECO:0000256" key="3">
    <source>
        <dbReference type="ARBA" id="ARBA00004496"/>
    </source>
</evidence>
<dbReference type="GO" id="GO:0006954">
    <property type="term" value="P:inflammatory response"/>
    <property type="evidence" value="ECO:0007669"/>
    <property type="project" value="UniProtKB-KW"/>
</dbReference>
<keyword evidence="14" id="KW-0395">Inflammatory response</keyword>
<dbReference type="InterPro" id="IPR011583">
    <property type="entry name" value="Chitinase_II/V-like_cat"/>
</dbReference>
<evidence type="ECO:0000313" key="18">
    <source>
        <dbReference type="Proteomes" id="UP000710432"/>
    </source>
</evidence>
<evidence type="ECO:0000256" key="9">
    <source>
        <dbReference type="ARBA" id="ARBA00022529"/>
    </source>
</evidence>
<keyword evidence="8" id="KW-0964">Secreted</keyword>
<dbReference type="PANTHER" id="PTHR11177">
    <property type="entry name" value="CHITINASE"/>
    <property type="match status" value="1"/>
</dbReference>
<evidence type="ECO:0000256" key="11">
    <source>
        <dbReference type="ARBA" id="ARBA00022824"/>
    </source>
</evidence>
<evidence type="ECO:0000256" key="5">
    <source>
        <dbReference type="ARBA" id="ARBA00011245"/>
    </source>
</evidence>
<dbReference type="InterPro" id="IPR050314">
    <property type="entry name" value="Glycosyl_Hydrlase_18"/>
</dbReference>
<dbReference type="GO" id="GO:0006032">
    <property type="term" value="P:chitin catabolic process"/>
    <property type="evidence" value="ECO:0007669"/>
    <property type="project" value="TreeGrafter"/>
</dbReference>
<dbReference type="GO" id="GO:0005975">
    <property type="term" value="P:carbohydrate metabolic process"/>
    <property type="evidence" value="ECO:0007669"/>
    <property type="project" value="InterPro"/>
</dbReference>
<dbReference type="Gene3D" id="3.10.50.10">
    <property type="match status" value="1"/>
</dbReference>
<dbReference type="GO" id="GO:0006915">
    <property type="term" value="P:apoptotic process"/>
    <property type="evidence" value="ECO:0007669"/>
    <property type="project" value="UniProtKB-KW"/>
</dbReference>
<accession>A0A8J6GZN4</accession>
<dbReference type="GO" id="GO:0008061">
    <property type="term" value="F:chitin binding"/>
    <property type="evidence" value="ECO:0007669"/>
    <property type="project" value="InterPro"/>
</dbReference>
<evidence type="ECO:0000256" key="15">
    <source>
        <dbReference type="ARBA" id="ARBA00076599"/>
    </source>
</evidence>
<keyword evidence="7" id="KW-0963">Cytoplasm</keyword>
<feature type="domain" description="GH18" evidence="16">
    <location>
        <begin position="213"/>
        <end position="574"/>
    </location>
</feature>
<keyword evidence="10" id="KW-0053">Apoptosis</keyword>
<protein>
    <recommendedName>
        <fullName evidence="6">Chitinase-3-like protein 1</fullName>
    </recommendedName>
    <alternativeName>
        <fullName evidence="15">Cartilage glycoprotein 39</fullName>
    </alternativeName>
</protein>
<dbReference type="SUPFAM" id="SSF51445">
    <property type="entry name" value="(Trans)glycosidases"/>
    <property type="match status" value="1"/>
</dbReference>
<dbReference type="GO" id="GO:0005576">
    <property type="term" value="C:extracellular region"/>
    <property type="evidence" value="ECO:0007669"/>
    <property type="project" value="UniProtKB-SubCell"/>
</dbReference>
<evidence type="ECO:0000256" key="2">
    <source>
        <dbReference type="ARBA" id="ARBA00004240"/>
    </source>
</evidence>
<dbReference type="GO" id="GO:0005783">
    <property type="term" value="C:endoplasmic reticulum"/>
    <property type="evidence" value="ECO:0007669"/>
    <property type="project" value="UniProtKB-SubCell"/>
</dbReference>
<keyword evidence="9" id="KW-0929">Antimicrobial</keyword>
<dbReference type="Gene3D" id="3.20.20.80">
    <property type="entry name" value="Glycosidases"/>
    <property type="match status" value="1"/>
</dbReference>
<keyword evidence="11" id="KW-0256">Endoplasmic reticulum</keyword>
<dbReference type="Pfam" id="PF00704">
    <property type="entry name" value="Glyco_hydro_18"/>
    <property type="match status" value="1"/>
</dbReference>
<comment type="subunit">
    <text evidence="5">Monomer.</text>
</comment>